<dbReference type="AlphaFoldDB" id="A0A6C0BLW1"/>
<dbReference type="EMBL" id="MN739198">
    <property type="protein sequence ID" value="QHS93176.1"/>
    <property type="molecule type" value="Genomic_DNA"/>
</dbReference>
<proteinExistence type="predicted"/>
<organism evidence="1">
    <name type="scientific">viral metagenome</name>
    <dbReference type="NCBI Taxonomy" id="1070528"/>
    <lineage>
        <taxon>unclassified sequences</taxon>
        <taxon>metagenomes</taxon>
        <taxon>organismal metagenomes</taxon>
    </lineage>
</organism>
<accession>A0A6C0BLW1</accession>
<sequence>MRCIIHRGEEEVSSDSSGSRYVRVQSDIGSSVQGIHTIV</sequence>
<protein>
    <submittedName>
        <fullName evidence="1">Uncharacterized protein</fullName>
    </submittedName>
</protein>
<evidence type="ECO:0000313" key="1">
    <source>
        <dbReference type="EMBL" id="QHS93176.1"/>
    </source>
</evidence>
<name>A0A6C0BLW1_9ZZZZ</name>
<reference evidence="1" key="1">
    <citation type="journal article" date="2020" name="Nature">
        <title>Giant virus diversity and host interactions through global metagenomics.</title>
        <authorList>
            <person name="Schulz F."/>
            <person name="Roux S."/>
            <person name="Paez-Espino D."/>
            <person name="Jungbluth S."/>
            <person name="Walsh D.A."/>
            <person name="Denef V.J."/>
            <person name="McMahon K.D."/>
            <person name="Konstantinidis K.T."/>
            <person name="Eloe-Fadrosh E.A."/>
            <person name="Kyrpides N.C."/>
            <person name="Woyke T."/>
        </authorList>
    </citation>
    <scope>NUCLEOTIDE SEQUENCE</scope>
    <source>
        <strain evidence="1">GVMAG-M-3300017651-5</strain>
    </source>
</reference>